<proteinExistence type="predicted"/>
<dbReference type="PANTHER" id="PTHR24123:SF33">
    <property type="entry name" value="PROTEIN HOS4"/>
    <property type="match status" value="1"/>
</dbReference>
<keyword evidence="1" id="KW-0677">Repeat</keyword>
<gene>
    <name evidence="5" type="ORF">MICPUCDRAFT_62963</name>
</gene>
<sequence length="620" mass="64528">MSSAVSNDAAEALAAACAGGHIDKVEALIAQGVDVNACDAIFGTPLVAAARAGHAAVATALLRRPELLPDRRSQRDTALTACVANGHLECAKALVASGRCDVNLPQEATACASGHKTTADDPLTIAAKRGDRELVKLLVARGARVNGGGEGTCDIPLTAATTAGHVDVVMDLLNAGADVNGVARWAGRTALVAAAESEDPRTRTLVDVFLRRGADANHVSSGIVGRRLGYGAVHAAAARMDAEMVRALVKAGADPNRRAKNTDSKEVKSRRANAAKQLWGVNTAPDRLDNTPLHLAVALYINEAAKRRVKERDAREAEEKSGGDPSDAKKGGEKEKEKPSHPPPSKGGDDGVPGPGEKLALDVVKTLLECGADHNAFVVDSTPMHMASLGGACDVVDLLMSKGADVAAAAPGCTTPLEAATRYAADLVVDARDSAAHDGEPEEYDSDDADLPDLISGEESGAKKVERLASMLAAEKHSEKVKLKMDLTVDDGTPPGARSVSEEGVWLAMEALRDAAGPLRAARHLASKWKATVTTAALVGACRAGDEETTATLLDAASNLIDERAKKEGEVVAAADRSPRTMDELVKGVARHTTPLHAAAEARSIRWSPYDRVRVVNAVP</sequence>
<dbReference type="AlphaFoldDB" id="C1N0X4"/>
<reference evidence="5 6" key="1">
    <citation type="journal article" date="2009" name="Science">
        <title>Green evolution and dynamic adaptations revealed by genomes of the marine picoeukaryotes Micromonas.</title>
        <authorList>
            <person name="Worden A.Z."/>
            <person name="Lee J.H."/>
            <person name="Mock T."/>
            <person name="Rouze P."/>
            <person name="Simmons M.P."/>
            <person name="Aerts A.L."/>
            <person name="Allen A.E."/>
            <person name="Cuvelier M.L."/>
            <person name="Derelle E."/>
            <person name="Everett M.V."/>
            <person name="Foulon E."/>
            <person name="Grimwood J."/>
            <person name="Gundlach H."/>
            <person name="Henrissat B."/>
            <person name="Napoli C."/>
            <person name="McDonald S.M."/>
            <person name="Parker M.S."/>
            <person name="Rombauts S."/>
            <person name="Salamov A."/>
            <person name="Von Dassow P."/>
            <person name="Badger J.H."/>
            <person name="Coutinho P.M."/>
            <person name="Demir E."/>
            <person name="Dubchak I."/>
            <person name="Gentemann C."/>
            <person name="Eikrem W."/>
            <person name="Gready J.E."/>
            <person name="John U."/>
            <person name="Lanier W."/>
            <person name="Lindquist E.A."/>
            <person name="Lucas S."/>
            <person name="Mayer K.F."/>
            <person name="Moreau H."/>
            <person name="Not F."/>
            <person name="Otillar R."/>
            <person name="Panaud O."/>
            <person name="Pangilinan J."/>
            <person name="Paulsen I."/>
            <person name="Piegu B."/>
            <person name="Poliakov A."/>
            <person name="Robbens S."/>
            <person name="Schmutz J."/>
            <person name="Toulza E."/>
            <person name="Wyss T."/>
            <person name="Zelensky A."/>
            <person name="Zhou K."/>
            <person name="Armbrust E.V."/>
            <person name="Bhattacharya D."/>
            <person name="Goodenough U.W."/>
            <person name="Van de Peer Y."/>
            <person name="Grigoriev I.V."/>
        </authorList>
    </citation>
    <scope>NUCLEOTIDE SEQUENCE [LARGE SCALE GENOMIC DNA]</scope>
    <source>
        <strain evidence="5 6">CCMP1545</strain>
    </source>
</reference>
<keyword evidence="2 3" id="KW-0040">ANK repeat</keyword>
<feature type="repeat" description="ANK" evidence="3">
    <location>
        <begin position="186"/>
        <end position="221"/>
    </location>
</feature>
<feature type="region of interest" description="Disordered" evidence="4">
    <location>
        <begin position="308"/>
        <end position="357"/>
    </location>
</feature>
<dbReference type="PANTHER" id="PTHR24123">
    <property type="entry name" value="ANKYRIN REPEAT-CONTAINING"/>
    <property type="match status" value="1"/>
</dbReference>
<dbReference type="EMBL" id="GG663744">
    <property type="protein sequence ID" value="EEH54100.1"/>
    <property type="molecule type" value="Genomic_DNA"/>
</dbReference>
<feature type="compositionally biased region" description="Basic and acidic residues" evidence="4">
    <location>
        <begin position="255"/>
        <end position="269"/>
    </location>
</feature>
<organism evidence="6">
    <name type="scientific">Micromonas pusilla (strain CCMP1545)</name>
    <name type="common">Picoplanktonic green alga</name>
    <dbReference type="NCBI Taxonomy" id="564608"/>
    <lineage>
        <taxon>Eukaryota</taxon>
        <taxon>Viridiplantae</taxon>
        <taxon>Chlorophyta</taxon>
        <taxon>Mamiellophyceae</taxon>
        <taxon>Mamiellales</taxon>
        <taxon>Mamiellaceae</taxon>
        <taxon>Micromonas</taxon>
    </lineage>
</organism>
<evidence type="ECO:0000256" key="1">
    <source>
        <dbReference type="ARBA" id="ARBA00022737"/>
    </source>
</evidence>
<protein>
    <submittedName>
        <fullName evidence="5">Predicted protein</fullName>
    </submittedName>
</protein>
<dbReference type="PROSITE" id="PS50297">
    <property type="entry name" value="ANK_REP_REGION"/>
    <property type="match status" value="4"/>
</dbReference>
<feature type="repeat" description="ANK" evidence="3">
    <location>
        <begin position="379"/>
        <end position="411"/>
    </location>
</feature>
<dbReference type="Pfam" id="PF12796">
    <property type="entry name" value="Ank_2"/>
    <property type="match status" value="1"/>
</dbReference>
<dbReference type="SUPFAM" id="SSF48403">
    <property type="entry name" value="Ankyrin repeat"/>
    <property type="match status" value="2"/>
</dbReference>
<dbReference type="SMART" id="SM00248">
    <property type="entry name" value="ANK"/>
    <property type="match status" value="9"/>
</dbReference>
<dbReference type="STRING" id="564608.C1N0X4"/>
<dbReference type="Pfam" id="PF00023">
    <property type="entry name" value="Ank"/>
    <property type="match status" value="4"/>
</dbReference>
<evidence type="ECO:0000256" key="3">
    <source>
        <dbReference type="PROSITE-ProRule" id="PRU00023"/>
    </source>
</evidence>
<feature type="region of interest" description="Disordered" evidence="4">
    <location>
        <begin position="434"/>
        <end position="453"/>
    </location>
</feature>
<dbReference type="InterPro" id="IPR002110">
    <property type="entry name" value="Ankyrin_rpt"/>
</dbReference>
<dbReference type="InterPro" id="IPR036770">
    <property type="entry name" value="Ankyrin_rpt-contain_sf"/>
</dbReference>
<feature type="compositionally biased region" description="Acidic residues" evidence="4">
    <location>
        <begin position="440"/>
        <end position="451"/>
    </location>
</feature>
<keyword evidence="6" id="KW-1185">Reference proteome</keyword>
<evidence type="ECO:0000256" key="2">
    <source>
        <dbReference type="ARBA" id="ARBA00023043"/>
    </source>
</evidence>
<dbReference type="InterPro" id="IPR051165">
    <property type="entry name" value="Multifunctional_ANK_Repeat"/>
</dbReference>
<dbReference type="OrthoDB" id="513846at2759"/>
<evidence type="ECO:0000313" key="6">
    <source>
        <dbReference type="Proteomes" id="UP000001876"/>
    </source>
</evidence>
<dbReference type="KEGG" id="mpp:MICPUCDRAFT_62963"/>
<dbReference type="Proteomes" id="UP000001876">
    <property type="component" value="Unassembled WGS sequence"/>
</dbReference>
<dbReference type="RefSeq" id="XP_003061470.1">
    <property type="nucleotide sequence ID" value="XM_003061424.1"/>
</dbReference>
<evidence type="ECO:0000313" key="5">
    <source>
        <dbReference type="EMBL" id="EEH54100.1"/>
    </source>
</evidence>
<feature type="repeat" description="ANK" evidence="3">
    <location>
        <begin position="118"/>
        <end position="150"/>
    </location>
</feature>
<feature type="region of interest" description="Disordered" evidence="4">
    <location>
        <begin position="253"/>
        <end position="272"/>
    </location>
</feature>
<feature type="repeat" description="ANK" evidence="3">
    <location>
        <begin position="152"/>
        <end position="184"/>
    </location>
</feature>
<dbReference type="eggNOG" id="KOG4369">
    <property type="taxonomic scope" value="Eukaryota"/>
</dbReference>
<dbReference type="Gene3D" id="1.25.40.20">
    <property type="entry name" value="Ankyrin repeat-containing domain"/>
    <property type="match status" value="4"/>
</dbReference>
<name>C1N0X4_MICPC</name>
<feature type="repeat" description="ANK" evidence="3">
    <location>
        <begin position="228"/>
        <end position="260"/>
    </location>
</feature>
<feature type="compositionally biased region" description="Basic and acidic residues" evidence="4">
    <location>
        <begin position="308"/>
        <end position="340"/>
    </location>
</feature>
<dbReference type="PROSITE" id="PS50088">
    <property type="entry name" value="ANK_REPEAT"/>
    <property type="match status" value="6"/>
</dbReference>
<dbReference type="GeneID" id="9686910"/>
<feature type="repeat" description="ANK" evidence="3">
    <location>
        <begin position="8"/>
        <end position="40"/>
    </location>
</feature>
<accession>C1N0X4</accession>
<evidence type="ECO:0000256" key="4">
    <source>
        <dbReference type="SAM" id="MobiDB-lite"/>
    </source>
</evidence>